<sequence length="133" mass="14663">TSLLWESPGRMFWVVLLPLITDIIRCLGSLEAVSTSLCVLLLAIPEFAVSCSSTKQVFLKHEATEDEIPAIAGQDTSLLWESSVVTASHGQFPHLSYKTKRILRPIKLDGNTVKIKNGACYVKKNGSWEAVFT</sequence>
<feature type="non-terminal residue" evidence="1">
    <location>
        <position position="1"/>
    </location>
</feature>
<protein>
    <submittedName>
        <fullName evidence="1">Uncharacterized protein</fullName>
    </submittedName>
</protein>
<proteinExistence type="predicted"/>
<accession>A0A0X3PT08</accession>
<evidence type="ECO:0000313" key="1">
    <source>
        <dbReference type="EMBL" id="JAP51572.1"/>
    </source>
</evidence>
<name>A0A0X3PT08_SCHSO</name>
<gene>
    <name evidence="1" type="ORF">TR93893</name>
</gene>
<dbReference type="AlphaFoldDB" id="A0A0X3PT08"/>
<dbReference type="EMBL" id="GEEE01011653">
    <property type="protein sequence ID" value="JAP51572.1"/>
    <property type="molecule type" value="Transcribed_RNA"/>
</dbReference>
<reference evidence="1" key="1">
    <citation type="submission" date="2016-01" db="EMBL/GenBank/DDBJ databases">
        <title>Reference transcriptome for the parasite Schistocephalus solidus: insights into the molecular evolution of parasitism.</title>
        <authorList>
            <person name="Hebert F.O."/>
            <person name="Grambauer S."/>
            <person name="Barber I."/>
            <person name="Landry C.R."/>
            <person name="Aubin-Horth N."/>
        </authorList>
    </citation>
    <scope>NUCLEOTIDE SEQUENCE</scope>
</reference>
<organism evidence="1">
    <name type="scientific">Schistocephalus solidus</name>
    <name type="common">Tapeworm</name>
    <dbReference type="NCBI Taxonomy" id="70667"/>
    <lineage>
        <taxon>Eukaryota</taxon>
        <taxon>Metazoa</taxon>
        <taxon>Spiralia</taxon>
        <taxon>Lophotrochozoa</taxon>
        <taxon>Platyhelminthes</taxon>
        <taxon>Cestoda</taxon>
        <taxon>Eucestoda</taxon>
        <taxon>Diphyllobothriidea</taxon>
        <taxon>Diphyllobothriidae</taxon>
        <taxon>Schistocephalus</taxon>
    </lineage>
</organism>